<evidence type="ECO:0000256" key="6">
    <source>
        <dbReference type="ARBA" id="ARBA00023136"/>
    </source>
</evidence>
<comment type="caution">
    <text evidence="8">The sequence shown here is derived from an EMBL/GenBank/DDBJ whole genome shotgun (WGS) entry which is preliminary data.</text>
</comment>
<keyword evidence="3" id="KW-1003">Cell membrane</keyword>
<feature type="transmembrane region" description="Helical" evidence="7">
    <location>
        <begin position="17"/>
        <end position="38"/>
    </location>
</feature>
<reference evidence="8 9" key="1">
    <citation type="submission" date="2018-07" db="EMBL/GenBank/DDBJ databases">
        <title>Desertimonas flava gen. nov. sp. nov.</title>
        <authorList>
            <person name="Liu S."/>
        </authorList>
    </citation>
    <scope>NUCLEOTIDE SEQUENCE [LARGE SCALE GENOMIC DNA]</scope>
    <source>
        <strain evidence="8 9">16Sb5-5</strain>
    </source>
</reference>
<evidence type="ECO:0000256" key="3">
    <source>
        <dbReference type="ARBA" id="ARBA00022475"/>
    </source>
</evidence>
<dbReference type="GO" id="GO:0005886">
    <property type="term" value="C:plasma membrane"/>
    <property type="evidence" value="ECO:0007669"/>
    <property type="project" value="UniProtKB-SubCell"/>
</dbReference>
<dbReference type="EMBL" id="QOUI01000010">
    <property type="protein sequence ID" value="RCK68593.1"/>
    <property type="molecule type" value="Genomic_DNA"/>
</dbReference>
<protein>
    <submittedName>
        <fullName evidence="8">DUF350 domain-containing protein</fullName>
    </submittedName>
</protein>
<comment type="similarity">
    <text evidence="2">Belongs to the UPF0719 family.</text>
</comment>
<keyword evidence="4 7" id="KW-0812">Transmembrane</keyword>
<dbReference type="InterPro" id="IPR007140">
    <property type="entry name" value="DUF350"/>
</dbReference>
<accession>A0A367YRS6</accession>
<feature type="transmembrane region" description="Helical" evidence="7">
    <location>
        <begin position="50"/>
        <end position="74"/>
    </location>
</feature>
<dbReference type="AlphaFoldDB" id="A0A367YRS6"/>
<name>A0A367YRS6_9ACTN</name>
<evidence type="ECO:0000256" key="7">
    <source>
        <dbReference type="SAM" id="Phobius"/>
    </source>
</evidence>
<organism evidence="8 9">
    <name type="scientific">Desertihabitans brevis</name>
    <dbReference type="NCBI Taxonomy" id="2268447"/>
    <lineage>
        <taxon>Bacteria</taxon>
        <taxon>Bacillati</taxon>
        <taxon>Actinomycetota</taxon>
        <taxon>Actinomycetes</taxon>
        <taxon>Propionibacteriales</taxon>
        <taxon>Propionibacteriaceae</taxon>
        <taxon>Desertihabitans</taxon>
    </lineage>
</organism>
<proteinExistence type="inferred from homology"/>
<evidence type="ECO:0000313" key="9">
    <source>
        <dbReference type="Proteomes" id="UP000252770"/>
    </source>
</evidence>
<dbReference type="Pfam" id="PF03994">
    <property type="entry name" value="DUF350"/>
    <property type="match status" value="1"/>
</dbReference>
<comment type="subcellular location">
    <subcellularLocation>
        <location evidence="1">Cell membrane</location>
        <topology evidence="1">Multi-pass membrane protein</topology>
    </subcellularLocation>
</comment>
<keyword evidence="6 7" id="KW-0472">Membrane</keyword>
<dbReference type="Proteomes" id="UP000252770">
    <property type="component" value="Unassembled WGS sequence"/>
</dbReference>
<keyword evidence="9" id="KW-1185">Reference proteome</keyword>
<sequence>MTEDTSSLSLMPLLSTVVYSVVGIVLMVLTIVVVNKLFRLQLHRELVKEHNVAFGVMLGGLAVAIAIIIAGTIISP</sequence>
<gene>
    <name evidence="8" type="ORF">DT076_15295</name>
</gene>
<evidence type="ECO:0000256" key="2">
    <source>
        <dbReference type="ARBA" id="ARBA00005779"/>
    </source>
</evidence>
<dbReference type="RefSeq" id="WP_114127564.1">
    <property type="nucleotide sequence ID" value="NZ_QOUI01000010.1"/>
</dbReference>
<keyword evidence="5 7" id="KW-1133">Transmembrane helix</keyword>
<evidence type="ECO:0000256" key="1">
    <source>
        <dbReference type="ARBA" id="ARBA00004651"/>
    </source>
</evidence>
<evidence type="ECO:0000313" key="8">
    <source>
        <dbReference type="EMBL" id="RCK68593.1"/>
    </source>
</evidence>
<evidence type="ECO:0000256" key="4">
    <source>
        <dbReference type="ARBA" id="ARBA00022692"/>
    </source>
</evidence>
<evidence type="ECO:0000256" key="5">
    <source>
        <dbReference type="ARBA" id="ARBA00022989"/>
    </source>
</evidence>